<gene>
    <name evidence="11" type="primary">DOHH</name>
    <name evidence="11" type="ORF">TSPGSL018_11546</name>
</gene>
<dbReference type="FunFam" id="1.25.10.10:FF:000099">
    <property type="entry name" value="Deoxyhypusine hydroxylase"/>
    <property type="match status" value="1"/>
</dbReference>
<sequence>MEQVSELRKVSPDTVVVLRRKLLDNSLPLSARYRALYALRSASGAEVTESLIEALSVEKVHSALLRHDVAFCLGQRQDPLAVESLIALLKNNSEHPMVRHEAGEALGAIGTDICRAPLKEHCDDSCREVAETCQLAVQRMEQMQTASNSQAAGAGLDSPYASVDPTPAAPSCTPVAELRRTLLDENERMFDRYCAMFALRNKGGPDACKALAEAFSSGSALLKHEVAYVLGQMLDSAAAAALVDTLGDPSQHAMVRHEAAEALGAIAEPWTVELLKKFSADPEPIVADSCVVALDMLEHEASGAFEYADTEPAAGAEVSVAG</sequence>
<comment type="cofactor">
    <cofactor evidence="9">
        <name>Fe(2+)</name>
        <dbReference type="ChEBI" id="CHEBI:29033"/>
    </cofactor>
    <text evidence="9">Binds 2 Fe(2+) ions per subunit.</text>
</comment>
<feature type="binding site" evidence="9">
    <location>
        <position position="224"/>
    </location>
    <ligand>
        <name>Fe cation</name>
        <dbReference type="ChEBI" id="CHEBI:24875"/>
        <label>2</label>
    </ligand>
</feature>
<evidence type="ECO:0000256" key="9">
    <source>
        <dbReference type="HAMAP-Rule" id="MF_03101"/>
    </source>
</evidence>
<dbReference type="SMART" id="SM00567">
    <property type="entry name" value="EZ_HEAT"/>
    <property type="match status" value="6"/>
</dbReference>
<dbReference type="InterPro" id="IPR004155">
    <property type="entry name" value="PBS_lyase_HEAT"/>
</dbReference>
<dbReference type="InterPro" id="IPR011989">
    <property type="entry name" value="ARM-like"/>
</dbReference>
<dbReference type="PANTHER" id="PTHR12697:SF5">
    <property type="entry name" value="DEOXYHYPUSINE HYDROXYLASE"/>
    <property type="match status" value="1"/>
</dbReference>
<proteinExistence type="inferred from homology"/>
<evidence type="ECO:0000256" key="8">
    <source>
        <dbReference type="ARBA" id="ARBA00023256"/>
    </source>
</evidence>
<comment type="similarity">
    <text evidence="9">Belongs to the deoxyhypusine hydroxylase family.</text>
</comment>
<dbReference type="EC" id="1.14.99.29" evidence="9"/>
<name>A0A061S6M0_9CHLO</name>
<feature type="binding site" evidence="9">
    <location>
        <position position="258"/>
    </location>
    <ligand>
        <name>Fe cation</name>
        <dbReference type="ChEBI" id="CHEBI:24875"/>
        <label>2</label>
    </ligand>
</feature>
<keyword evidence="5 9" id="KW-0560">Oxidoreductase</keyword>
<keyword evidence="7 9" id="KW-0503">Monooxygenase</keyword>
<dbReference type="InterPro" id="IPR016024">
    <property type="entry name" value="ARM-type_fold"/>
</dbReference>
<dbReference type="InterPro" id="IPR027517">
    <property type="entry name" value="Deoxyhypusine_hydroxylase"/>
</dbReference>
<keyword evidence="3 9" id="KW-0479">Metal-binding</keyword>
<feature type="binding site" evidence="9">
    <location>
        <position position="100"/>
    </location>
    <ligand>
        <name>Fe cation</name>
        <dbReference type="ChEBI" id="CHEBI:24875"/>
        <label>1</label>
    </ligand>
</feature>
<accession>A0A061S6M0</accession>
<protein>
    <recommendedName>
        <fullName evidence="9">Deoxyhypusine hydroxylase</fullName>
        <shortName evidence="9">DOHH</shortName>
        <ecNumber evidence="9">1.14.99.29</ecNumber>
    </recommendedName>
    <alternativeName>
        <fullName evidence="9">Deoxyhypusine dioxygenase</fullName>
    </alternativeName>
    <alternativeName>
        <fullName evidence="9">Deoxyhypusine monooxygenase</fullName>
    </alternativeName>
</protein>
<feature type="binding site" evidence="9">
    <location>
        <position position="225"/>
    </location>
    <ligand>
        <name>Fe cation</name>
        <dbReference type="ChEBI" id="CHEBI:24875"/>
        <label>2</label>
    </ligand>
</feature>
<comment type="pathway">
    <text evidence="2 9">Protein modification; eIF5A hypusination.</text>
</comment>
<evidence type="ECO:0000256" key="2">
    <source>
        <dbReference type="ARBA" id="ARBA00005041"/>
    </source>
</evidence>
<dbReference type="SUPFAM" id="SSF48371">
    <property type="entry name" value="ARM repeat"/>
    <property type="match status" value="1"/>
</dbReference>
<dbReference type="HAMAP" id="MF_03101">
    <property type="entry name" value="Deoxyhypusine_hydroxylase"/>
    <property type="match status" value="1"/>
</dbReference>
<keyword evidence="4" id="KW-0677">Repeat</keyword>
<evidence type="ECO:0000313" key="11">
    <source>
        <dbReference type="EMBL" id="JAC79913.1"/>
    </source>
</evidence>
<keyword evidence="8 9" id="KW-0386">Hypusine biosynthesis</keyword>
<dbReference type="EMBL" id="GBEZ01005389">
    <property type="protein sequence ID" value="JAC79913.1"/>
    <property type="molecule type" value="Transcribed_RNA"/>
</dbReference>
<comment type="catalytic activity">
    <reaction evidence="1 9">
        <text>[eIF5A protein]-deoxyhypusine + AH2 + O2 = [eIF5A protein]-hypusine + A + H2O</text>
        <dbReference type="Rhea" id="RHEA:14101"/>
        <dbReference type="Rhea" id="RHEA-COMP:10144"/>
        <dbReference type="Rhea" id="RHEA-COMP:12592"/>
        <dbReference type="ChEBI" id="CHEBI:13193"/>
        <dbReference type="ChEBI" id="CHEBI:15377"/>
        <dbReference type="ChEBI" id="CHEBI:15379"/>
        <dbReference type="ChEBI" id="CHEBI:17499"/>
        <dbReference type="ChEBI" id="CHEBI:82657"/>
        <dbReference type="ChEBI" id="CHEBI:91175"/>
        <dbReference type="EC" id="1.14.99.29"/>
    </reaction>
</comment>
<evidence type="ECO:0000256" key="1">
    <source>
        <dbReference type="ARBA" id="ARBA00000068"/>
    </source>
</evidence>
<dbReference type="GO" id="GO:0019135">
    <property type="term" value="F:deoxyhypusine monooxygenase activity"/>
    <property type="evidence" value="ECO:0007669"/>
    <property type="project" value="UniProtKB-UniRule"/>
</dbReference>
<dbReference type="Pfam" id="PF13646">
    <property type="entry name" value="HEAT_2"/>
    <property type="match status" value="2"/>
</dbReference>
<evidence type="ECO:0000256" key="10">
    <source>
        <dbReference type="SAM" id="MobiDB-lite"/>
    </source>
</evidence>
<comment type="function">
    <text evidence="9">Catalyzes the hydroxylation of the N(6)-(4-aminobutyl)-L-lysine intermediate to form hypusine, an essential post-translational modification only found in mature eIF-5A factor.</text>
</comment>
<dbReference type="UniPathway" id="UPA00354"/>
<dbReference type="Gene3D" id="1.25.10.10">
    <property type="entry name" value="Leucine-rich Repeat Variant"/>
    <property type="match status" value="2"/>
</dbReference>
<reference evidence="11" key="1">
    <citation type="submission" date="2014-05" db="EMBL/GenBank/DDBJ databases">
        <title>The transcriptome of the halophilic microalga Tetraselmis sp. GSL018 isolated from the Great Salt Lake, Utah.</title>
        <authorList>
            <person name="Jinkerson R.E."/>
            <person name="D'Adamo S."/>
            <person name="Posewitz M.C."/>
        </authorList>
    </citation>
    <scope>NUCLEOTIDE SEQUENCE</scope>
    <source>
        <strain evidence="11">GSL018</strain>
    </source>
</reference>
<evidence type="ECO:0000256" key="7">
    <source>
        <dbReference type="ARBA" id="ARBA00023033"/>
    </source>
</evidence>
<organism evidence="11">
    <name type="scientific">Tetraselmis sp. GSL018</name>
    <dbReference type="NCBI Taxonomy" id="582737"/>
    <lineage>
        <taxon>Eukaryota</taxon>
        <taxon>Viridiplantae</taxon>
        <taxon>Chlorophyta</taxon>
        <taxon>core chlorophytes</taxon>
        <taxon>Chlorodendrophyceae</taxon>
        <taxon>Chlorodendrales</taxon>
        <taxon>Chlorodendraceae</taxon>
        <taxon>Tetraselmis</taxon>
    </lineage>
</organism>
<dbReference type="AlphaFoldDB" id="A0A061S6M0"/>
<feature type="region of interest" description="Disordered" evidence="10">
    <location>
        <begin position="146"/>
        <end position="169"/>
    </location>
</feature>
<dbReference type="GO" id="GO:0046872">
    <property type="term" value="F:metal ion binding"/>
    <property type="evidence" value="ECO:0007669"/>
    <property type="project" value="UniProtKB-KW"/>
</dbReference>
<comment type="caution">
    <text evidence="9">Lacks conserved residue(s) required for the propagation of feature annotation.</text>
</comment>
<keyword evidence="6 9" id="KW-0408">Iron</keyword>
<evidence type="ECO:0000256" key="3">
    <source>
        <dbReference type="ARBA" id="ARBA00022723"/>
    </source>
</evidence>
<evidence type="ECO:0000256" key="5">
    <source>
        <dbReference type="ARBA" id="ARBA00023002"/>
    </source>
</evidence>
<feature type="binding site" evidence="9">
    <location>
        <position position="101"/>
    </location>
    <ligand>
        <name>Fe cation</name>
        <dbReference type="ChEBI" id="CHEBI:24875"/>
        <label>1</label>
    </ligand>
</feature>
<dbReference type="PANTHER" id="PTHR12697">
    <property type="entry name" value="PBS LYASE HEAT-LIKE PROTEIN"/>
    <property type="match status" value="1"/>
</dbReference>
<feature type="binding site" evidence="9">
    <location>
        <position position="67"/>
    </location>
    <ligand>
        <name>Fe cation</name>
        <dbReference type="ChEBI" id="CHEBI:24875"/>
        <label>1</label>
    </ligand>
</feature>
<feature type="binding site" evidence="9">
    <location>
        <position position="257"/>
    </location>
    <ligand>
        <name>Fe cation</name>
        <dbReference type="ChEBI" id="CHEBI:24875"/>
        <label>2</label>
    </ligand>
</feature>
<evidence type="ECO:0000256" key="6">
    <source>
        <dbReference type="ARBA" id="ARBA00023004"/>
    </source>
</evidence>
<evidence type="ECO:0000256" key="4">
    <source>
        <dbReference type="ARBA" id="ARBA00022737"/>
    </source>
</evidence>